<keyword evidence="1" id="KW-0378">Hydrolase</keyword>
<reference evidence="1 2" key="1">
    <citation type="submission" date="2018-06" db="EMBL/GenBank/DDBJ databases">
        <title>Complete genome of Desulfovibrio marinus P48SEP.</title>
        <authorList>
            <person name="Crispim J.S."/>
            <person name="Vidigal P.M.P."/>
            <person name="Silva L.C.F."/>
            <person name="Araujo L.C."/>
            <person name="Laguardia C.N."/>
            <person name="Dias R.S."/>
            <person name="Sousa M.P."/>
            <person name="Paula S.O."/>
            <person name="Silva C."/>
        </authorList>
    </citation>
    <scope>NUCLEOTIDE SEQUENCE [LARGE SCALE GENOMIC DNA]</scope>
    <source>
        <strain evidence="1 2">P48SEP</strain>
    </source>
</reference>
<dbReference type="InterPro" id="IPR036412">
    <property type="entry name" value="HAD-like_sf"/>
</dbReference>
<dbReference type="GO" id="GO:0016787">
    <property type="term" value="F:hydrolase activity"/>
    <property type="evidence" value="ECO:0007669"/>
    <property type="project" value="UniProtKB-KW"/>
</dbReference>
<evidence type="ECO:0000313" key="2">
    <source>
        <dbReference type="Proteomes" id="UP000434052"/>
    </source>
</evidence>
<feature type="non-terminal residue" evidence="1">
    <location>
        <position position="1"/>
    </location>
</feature>
<accession>A0A6P1Z8W4</accession>
<name>A0A6P1Z8W4_9BACT</name>
<dbReference type="InterPro" id="IPR023214">
    <property type="entry name" value="HAD_sf"/>
</dbReference>
<dbReference type="EMBL" id="QMIF01000242">
    <property type="protein sequence ID" value="TVM26201.1"/>
    <property type="molecule type" value="Genomic_DNA"/>
</dbReference>
<gene>
    <name evidence="1" type="ORF">DQK91_22940</name>
</gene>
<dbReference type="SUPFAM" id="SSF56784">
    <property type="entry name" value="HAD-like"/>
    <property type="match status" value="1"/>
</dbReference>
<sequence length="65" mass="6804">RMGVDSRATLMVCDHPMDMETARAASTHAGGVVSGRITLDALSARGADIVAPEFAELVKPLLAPR</sequence>
<dbReference type="AlphaFoldDB" id="A0A6P1Z8W4"/>
<protein>
    <submittedName>
        <fullName evidence="1">HAD family hydrolase</fullName>
    </submittedName>
</protein>
<evidence type="ECO:0000313" key="1">
    <source>
        <dbReference type="EMBL" id="TVM26201.1"/>
    </source>
</evidence>
<organism evidence="1 2">
    <name type="scientific">Oceanidesulfovibrio marinus</name>
    <dbReference type="NCBI Taxonomy" id="370038"/>
    <lineage>
        <taxon>Bacteria</taxon>
        <taxon>Pseudomonadati</taxon>
        <taxon>Thermodesulfobacteriota</taxon>
        <taxon>Desulfovibrionia</taxon>
        <taxon>Desulfovibrionales</taxon>
        <taxon>Desulfovibrionaceae</taxon>
        <taxon>Oceanidesulfovibrio</taxon>
    </lineage>
</organism>
<dbReference type="Gene3D" id="3.40.50.1000">
    <property type="entry name" value="HAD superfamily/HAD-like"/>
    <property type="match status" value="1"/>
</dbReference>
<dbReference type="Proteomes" id="UP000434052">
    <property type="component" value="Unassembled WGS sequence"/>
</dbReference>
<comment type="caution">
    <text evidence="1">The sequence shown here is derived from an EMBL/GenBank/DDBJ whole genome shotgun (WGS) entry which is preliminary data.</text>
</comment>
<proteinExistence type="predicted"/>
<dbReference type="RefSeq" id="WP_412973827.1">
    <property type="nucleotide sequence ID" value="NZ_QMIF01000242.1"/>
</dbReference>